<keyword evidence="1" id="KW-0472">Membrane</keyword>
<feature type="transmembrane region" description="Helical" evidence="1">
    <location>
        <begin position="102"/>
        <end position="125"/>
    </location>
</feature>
<dbReference type="PATRIC" id="fig|396014.3.peg.3000"/>
<dbReference type="EMBL" id="JDYK01000018">
    <property type="protein sequence ID" value="EWS80173.1"/>
    <property type="molecule type" value="Genomic_DNA"/>
</dbReference>
<keyword evidence="3" id="KW-1185">Reference proteome</keyword>
<name>Z9JQ73_9MICO</name>
<feature type="transmembrane region" description="Helical" evidence="1">
    <location>
        <begin position="70"/>
        <end position="95"/>
    </location>
</feature>
<evidence type="ECO:0000313" key="3">
    <source>
        <dbReference type="Proteomes" id="UP000023067"/>
    </source>
</evidence>
<feature type="transmembrane region" description="Helical" evidence="1">
    <location>
        <begin position="184"/>
        <end position="204"/>
    </location>
</feature>
<dbReference type="OrthoDB" id="571348at2"/>
<dbReference type="Proteomes" id="UP000023067">
    <property type="component" value="Unassembled WGS sequence"/>
</dbReference>
<evidence type="ECO:0000313" key="2">
    <source>
        <dbReference type="EMBL" id="EWS80173.1"/>
    </source>
</evidence>
<evidence type="ECO:0008006" key="4">
    <source>
        <dbReference type="Google" id="ProtNLM"/>
    </source>
</evidence>
<comment type="caution">
    <text evidence="2">The sequence shown here is derived from an EMBL/GenBank/DDBJ whole genome shotgun (WGS) entry which is preliminary data.</text>
</comment>
<proteinExistence type="predicted"/>
<feature type="transmembrane region" description="Helical" evidence="1">
    <location>
        <begin position="145"/>
        <end position="163"/>
    </location>
</feature>
<protein>
    <recommendedName>
        <fullName evidence="4">Stage II sporulation protein M</fullName>
    </recommendedName>
</protein>
<accession>Z9JQ73</accession>
<organism evidence="2 3">
    <name type="scientific">Brachybacterium phenoliresistens</name>
    <dbReference type="NCBI Taxonomy" id="396014"/>
    <lineage>
        <taxon>Bacteria</taxon>
        <taxon>Bacillati</taxon>
        <taxon>Actinomycetota</taxon>
        <taxon>Actinomycetes</taxon>
        <taxon>Micrococcales</taxon>
        <taxon>Dermabacteraceae</taxon>
        <taxon>Brachybacterium</taxon>
    </lineage>
</organism>
<gene>
    <name evidence="2" type="ORF">BF93_04840</name>
</gene>
<keyword evidence="1" id="KW-1133">Transmembrane helix</keyword>
<keyword evidence="1" id="KW-0812">Transmembrane</keyword>
<dbReference type="eggNOG" id="ENOG502ZACP">
    <property type="taxonomic scope" value="Bacteria"/>
</dbReference>
<dbReference type="RefSeq" id="WP_051487029.1">
    <property type="nucleotide sequence ID" value="NZ_KK070001.1"/>
</dbReference>
<feature type="transmembrane region" description="Helical" evidence="1">
    <location>
        <begin position="28"/>
        <end position="50"/>
    </location>
</feature>
<sequence length="216" mass="23170">MSTSTTRPSRPRPALLAPVRLIREHLRAFLALNAMAFGLLLLGMLAGLLLPDLHASRAAGMDASGTTDLVVSLLSSMWLFAATILAVNVLTVALATITLPSLVVPFLGIPLFAYRAFLFGVSLAPVDATVRTILIPHSVTLVLELEAYILVTLGTYLLGRAWLRPASVGESSRRRGYVHGLRQLGVLWLPALALFVLGAVYEAFSITRIMPIMLGG</sequence>
<reference evidence="2 3" key="1">
    <citation type="submission" date="2014-02" db="EMBL/GenBank/DDBJ databases">
        <title>Genome sequence of Brachybacterium phenoliresistens strain W13A50.</title>
        <authorList>
            <person name="Wang X."/>
        </authorList>
    </citation>
    <scope>NUCLEOTIDE SEQUENCE [LARGE SCALE GENOMIC DNA]</scope>
    <source>
        <strain evidence="2 3">W13A50</strain>
    </source>
</reference>
<dbReference type="HOGENOM" id="CLU_1336358_0_0_11"/>
<dbReference type="STRING" id="396014.BF93_04840"/>
<dbReference type="AlphaFoldDB" id="Z9JQ73"/>
<evidence type="ECO:0000256" key="1">
    <source>
        <dbReference type="SAM" id="Phobius"/>
    </source>
</evidence>